<dbReference type="InterPro" id="IPR043325">
    <property type="entry name" value="LTSS"/>
</dbReference>
<name>A0ABD3IGI9_9MARC</name>
<dbReference type="InterPro" id="IPR016140">
    <property type="entry name" value="Bifunc_inhib/LTP/seed_store"/>
</dbReference>
<dbReference type="Pfam" id="PF14368">
    <property type="entry name" value="LTP_2"/>
    <property type="match status" value="1"/>
</dbReference>
<feature type="domain" description="Bifunctional inhibitor/plant lipid transfer protein/seed storage helical" evidence="6">
    <location>
        <begin position="27"/>
        <end position="101"/>
    </location>
</feature>
<dbReference type="AlphaFoldDB" id="A0ABD3IGI9"/>
<dbReference type="InterPro" id="IPR036312">
    <property type="entry name" value="Bifun_inhib/LTP/seed_sf"/>
</dbReference>
<protein>
    <recommendedName>
        <fullName evidence="6">Bifunctional inhibitor/plant lipid transfer protein/seed storage helical domain-containing protein</fullName>
    </recommendedName>
</protein>
<reference evidence="7 8" key="1">
    <citation type="submission" date="2024-09" db="EMBL/GenBank/DDBJ databases">
        <title>Chromosome-scale assembly of Riccia sorocarpa.</title>
        <authorList>
            <person name="Paukszto L."/>
        </authorList>
    </citation>
    <scope>NUCLEOTIDE SEQUENCE [LARGE SCALE GENOMIC DNA]</scope>
    <source>
        <strain evidence="7">LP-2024</strain>
        <tissue evidence="7">Aerial parts of the thallus</tissue>
    </source>
</reference>
<dbReference type="EMBL" id="JBJQOH010000001">
    <property type="protein sequence ID" value="KAL3701366.1"/>
    <property type="molecule type" value="Genomic_DNA"/>
</dbReference>
<feature type="chain" id="PRO_5044816886" description="Bifunctional inhibitor/plant lipid transfer protein/seed storage helical domain-containing protein" evidence="5">
    <location>
        <begin position="24"/>
        <end position="170"/>
    </location>
</feature>
<evidence type="ECO:0000256" key="5">
    <source>
        <dbReference type="SAM" id="SignalP"/>
    </source>
</evidence>
<keyword evidence="8" id="KW-1185">Reference proteome</keyword>
<dbReference type="Gene3D" id="1.10.110.10">
    <property type="entry name" value="Plant lipid-transfer and hydrophobic proteins"/>
    <property type="match status" value="1"/>
</dbReference>
<evidence type="ECO:0000256" key="1">
    <source>
        <dbReference type="ARBA" id="ARBA00009748"/>
    </source>
</evidence>
<dbReference type="CDD" id="cd00010">
    <property type="entry name" value="AAI_LTSS"/>
    <property type="match status" value="1"/>
</dbReference>
<dbReference type="Proteomes" id="UP001633002">
    <property type="component" value="Unassembled WGS sequence"/>
</dbReference>
<dbReference type="SUPFAM" id="SSF47699">
    <property type="entry name" value="Bifunctional inhibitor/lipid-transfer protein/seed storage 2S albumin"/>
    <property type="match status" value="1"/>
</dbReference>
<comment type="similarity">
    <text evidence="1">Belongs to the plant LTP family.</text>
</comment>
<accession>A0ABD3IGI9</accession>
<keyword evidence="3" id="KW-1015">Disulfide bond</keyword>
<gene>
    <name evidence="7" type="ORF">R1sor_019388</name>
</gene>
<feature type="signal peptide" evidence="5">
    <location>
        <begin position="1"/>
        <end position="23"/>
    </location>
</feature>
<evidence type="ECO:0000259" key="6">
    <source>
        <dbReference type="Pfam" id="PF14368"/>
    </source>
</evidence>
<keyword evidence="4" id="KW-0325">Glycoprotein</keyword>
<evidence type="ECO:0000313" key="8">
    <source>
        <dbReference type="Proteomes" id="UP001633002"/>
    </source>
</evidence>
<evidence type="ECO:0000256" key="4">
    <source>
        <dbReference type="ARBA" id="ARBA00023180"/>
    </source>
</evidence>
<organism evidence="7 8">
    <name type="scientific">Riccia sorocarpa</name>
    <dbReference type="NCBI Taxonomy" id="122646"/>
    <lineage>
        <taxon>Eukaryota</taxon>
        <taxon>Viridiplantae</taxon>
        <taxon>Streptophyta</taxon>
        <taxon>Embryophyta</taxon>
        <taxon>Marchantiophyta</taxon>
        <taxon>Marchantiopsida</taxon>
        <taxon>Marchantiidae</taxon>
        <taxon>Marchantiales</taxon>
        <taxon>Ricciaceae</taxon>
        <taxon>Riccia</taxon>
    </lineage>
</organism>
<evidence type="ECO:0000256" key="3">
    <source>
        <dbReference type="ARBA" id="ARBA00023157"/>
    </source>
</evidence>
<sequence>MVKYCQLWVMLLPVAGCLPRVSSATGQTNRIAQLAPCLSSVSCQDTEPPETCCEALSSVLVETPSCLCEIIETKGNSTTRTGLPSININLVKQLPKECNVVQLEKTDESHCPGHENSEPGAKSASVKAAFAPSALASFTCTILIFTGVEFHGWAKFYQASHRDHRWDGLR</sequence>
<comment type="caution">
    <text evidence="7">The sequence shown here is derived from an EMBL/GenBank/DDBJ whole genome shotgun (WGS) entry which is preliminary data.</text>
</comment>
<dbReference type="PANTHER" id="PTHR33044">
    <property type="entry name" value="BIFUNCTIONAL INHIBITOR/LIPID-TRANSFER PROTEIN/SEED STORAGE 2S ALBUMIN SUPERFAMILY PROTEIN-RELATED"/>
    <property type="match status" value="1"/>
</dbReference>
<evidence type="ECO:0000256" key="2">
    <source>
        <dbReference type="ARBA" id="ARBA00022729"/>
    </source>
</evidence>
<proteinExistence type="inferred from homology"/>
<keyword evidence="2 5" id="KW-0732">Signal</keyword>
<evidence type="ECO:0000313" key="7">
    <source>
        <dbReference type="EMBL" id="KAL3701366.1"/>
    </source>
</evidence>